<evidence type="ECO:0000313" key="4">
    <source>
        <dbReference type="Proteomes" id="UP001303324"/>
    </source>
</evidence>
<dbReference type="Pfam" id="PF00534">
    <property type="entry name" value="Glycos_transf_1"/>
    <property type="match status" value="1"/>
</dbReference>
<evidence type="ECO:0000259" key="1">
    <source>
        <dbReference type="Pfam" id="PF00534"/>
    </source>
</evidence>
<keyword evidence="4" id="KW-1185">Reference proteome</keyword>
<dbReference type="EC" id="2.4.-.-" evidence="3"/>
<keyword evidence="3" id="KW-0808">Transferase</keyword>
<dbReference type="EMBL" id="CP134494">
    <property type="protein sequence ID" value="WNF25183.1"/>
    <property type="molecule type" value="Genomic_DNA"/>
</dbReference>
<accession>A0ABY9VMW2</accession>
<dbReference type="Gene3D" id="3.40.50.2000">
    <property type="entry name" value="Glycogen Phosphorylase B"/>
    <property type="match status" value="2"/>
</dbReference>
<dbReference type="Pfam" id="PF13439">
    <property type="entry name" value="Glyco_transf_4"/>
    <property type="match status" value="1"/>
</dbReference>
<reference evidence="3 4" key="1">
    <citation type="submission" date="2023-09" db="EMBL/GenBank/DDBJ databases">
        <title>Microbial mechanism of fulvic acid promoting antimony reduction mineralization in rice fields.</title>
        <authorList>
            <person name="Chen G."/>
            <person name="Lan J."/>
        </authorList>
    </citation>
    <scope>NUCLEOTIDE SEQUENCE [LARGE SCALE GENOMIC DNA]</scope>
    <source>
        <strain evidence="3 4">PS1</strain>
    </source>
</reference>
<dbReference type="Proteomes" id="UP001303324">
    <property type="component" value="Chromosome"/>
</dbReference>
<sequence>MPPLKIHPSLLAAMDEFYGLDRVMEDPVPLHSFGQKSKVGGKKKMKILYVTFFRHPNTGGLSHYITSIQKGFEQLGHEVDVIAPNQMPSLQIEQWVPQAADQARIFMRSRYGTVNEKIVKNLSFLHVFELFLKEKNLDTYDIIHAQDLFAIFILGHLNQTLQKPLFFTPHGFFTKSRLKFNKMQKGSVEEAFFTRLEKEGISASTQIVLIADSFRPNLKDFGAKDEKMTTVHTGIDFAPIPPRTHETTILSSVSRLSPRKGHRFLLEALAMIREDLANVEVWIVGDGVMKDALMKQAEELDLCNVIFFGKRHDIPEILSMSDIYVLATVNDNFPLSIIEAMFARQAVITTTCGGIPEMVRHEETGILCEPGNVKELSEAIKRFIINQNEREAFGGAAETFARQHLTSRVMTSKIQGIYQMYADRKETHHEGKQSDS</sequence>
<protein>
    <submittedName>
        <fullName evidence="3">Glycosyltransferase family 4 protein</fullName>
        <ecNumber evidence="3">2.4.-.-</ecNumber>
    </submittedName>
</protein>
<dbReference type="RefSeq" id="WP_311076350.1">
    <property type="nucleotide sequence ID" value="NZ_CP134494.1"/>
</dbReference>
<dbReference type="SUPFAM" id="SSF53756">
    <property type="entry name" value="UDP-Glycosyltransferase/glycogen phosphorylase"/>
    <property type="match status" value="1"/>
</dbReference>
<keyword evidence="3" id="KW-0328">Glycosyltransferase</keyword>
<evidence type="ECO:0000313" key="3">
    <source>
        <dbReference type="EMBL" id="WNF25183.1"/>
    </source>
</evidence>
<feature type="domain" description="Glycosyltransferase subfamily 4-like N-terminal" evidence="2">
    <location>
        <begin position="59"/>
        <end position="236"/>
    </location>
</feature>
<gene>
    <name evidence="3" type="ORF">RH061_09960</name>
</gene>
<dbReference type="GO" id="GO:0016757">
    <property type="term" value="F:glycosyltransferase activity"/>
    <property type="evidence" value="ECO:0007669"/>
    <property type="project" value="UniProtKB-KW"/>
</dbReference>
<name>A0ABY9VMW2_9BACI</name>
<dbReference type="CDD" id="cd03801">
    <property type="entry name" value="GT4_PimA-like"/>
    <property type="match status" value="1"/>
</dbReference>
<dbReference type="PANTHER" id="PTHR12526">
    <property type="entry name" value="GLYCOSYLTRANSFERASE"/>
    <property type="match status" value="1"/>
</dbReference>
<proteinExistence type="predicted"/>
<feature type="domain" description="Glycosyl transferase family 1" evidence="1">
    <location>
        <begin position="245"/>
        <end position="398"/>
    </location>
</feature>
<organism evidence="3 4">
    <name type="scientific">Mesobacillus jeotgali</name>
    <dbReference type="NCBI Taxonomy" id="129985"/>
    <lineage>
        <taxon>Bacteria</taxon>
        <taxon>Bacillati</taxon>
        <taxon>Bacillota</taxon>
        <taxon>Bacilli</taxon>
        <taxon>Bacillales</taxon>
        <taxon>Bacillaceae</taxon>
        <taxon>Mesobacillus</taxon>
    </lineage>
</organism>
<evidence type="ECO:0000259" key="2">
    <source>
        <dbReference type="Pfam" id="PF13439"/>
    </source>
</evidence>
<dbReference type="InterPro" id="IPR001296">
    <property type="entry name" value="Glyco_trans_1"/>
</dbReference>
<dbReference type="InterPro" id="IPR028098">
    <property type="entry name" value="Glyco_trans_4-like_N"/>
</dbReference>